<evidence type="ECO:0000313" key="1">
    <source>
        <dbReference type="EMBL" id="CAE6852967.1"/>
    </source>
</evidence>
<evidence type="ECO:0008006" key="3">
    <source>
        <dbReference type="Google" id="ProtNLM"/>
    </source>
</evidence>
<dbReference type="EMBL" id="CAJNBH010000038">
    <property type="protein sequence ID" value="CAE6852967.1"/>
    <property type="molecule type" value="Genomic_DNA"/>
</dbReference>
<comment type="caution">
    <text evidence="1">The sequence shown here is derived from an EMBL/GenBank/DDBJ whole genome shotgun (WGS) entry which is preliminary data.</text>
</comment>
<name>A0ABM8T3C9_9BURK</name>
<dbReference type="Proteomes" id="UP000673821">
    <property type="component" value="Unassembled WGS sequence"/>
</dbReference>
<gene>
    <name evidence="1" type="ORF">R69776_07594</name>
</gene>
<protein>
    <recommendedName>
        <fullName evidence="3">Transposase</fullName>
    </recommendedName>
</protein>
<reference evidence="1 2" key="1">
    <citation type="submission" date="2021-02" db="EMBL/GenBank/DDBJ databases">
        <authorList>
            <person name="Vanwijnsberghe S."/>
        </authorList>
    </citation>
    <scope>NUCLEOTIDE SEQUENCE [LARGE SCALE GENOMIC DNA]</scope>
    <source>
        <strain evidence="1 2">R-69776</strain>
    </source>
</reference>
<evidence type="ECO:0000313" key="2">
    <source>
        <dbReference type="Proteomes" id="UP000673821"/>
    </source>
</evidence>
<keyword evidence="2" id="KW-1185">Reference proteome</keyword>
<proteinExistence type="predicted"/>
<organism evidence="1 2">
    <name type="scientific">Paraburkholderia nemoris</name>
    <dbReference type="NCBI Taxonomy" id="2793076"/>
    <lineage>
        <taxon>Bacteria</taxon>
        <taxon>Pseudomonadati</taxon>
        <taxon>Pseudomonadota</taxon>
        <taxon>Betaproteobacteria</taxon>
        <taxon>Burkholderiales</taxon>
        <taxon>Burkholderiaceae</taxon>
        <taxon>Paraburkholderia</taxon>
    </lineage>
</organism>
<accession>A0ABM8T3C9</accession>
<sequence>MAEKCWAFGVTFPRDSDFAAELSLFYGDEAASRERGAPDKTMMDADGFLGPVLAGRLVHPLRKKGGYPER</sequence>